<proteinExistence type="predicted"/>
<keyword evidence="2" id="KW-0812">Transmembrane</keyword>
<gene>
    <name evidence="4" type="ORF">H9Q79_04065</name>
</gene>
<feature type="region of interest" description="Disordered" evidence="1">
    <location>
        <begin position="450"/>
        <end position="475"/>
    </location>
</feature>
<feature type="chain" id="PRO_5038908055" evidence="3">
    <location>
        <begin position="32"/>
        <end position="475"/>
    </location>
</feature>
<keyword evidence="2" id="KW-0472">Membrane</keyword>
<sequence>MKKKRWKRSRSPQKLLAAIVSAFLLLQPAMAVPAAGADPETSVAGAETGEAVAGELRQMQEDIIDWRRSFEDSSQLLSGELLDKAGSAGSDWFAFDISRMGIEDQQAAYLSRLEDVVEKIYQDMEDSRLRYRLSDLHRIAMTVEACGGDPTAFGSDPEGNPINLIRDSVWNSIWGDPGAQGINGYIWALLTVDSRGYEEPADAEWTREKLITSILSRQLADGGFGLIKTDPSDVDLTSMALTALAPYRDSEQTYTVTNIVSEEQVTMTVAEMSERAFACLEKLQQADGSMITYEERTSESTSWAMMALASWGRDPEKDEQFIKNGQTLLDGLRAFRLEDGSIIHSLDGDQEETEGNNMAGYQAVYGLEAVCRLKEGRPGVFDLSDAPEISREEIEKAGAELPELTEEEEKTGEQVKQETGSRAVLVTAVAASGIVLAVVIFLILLLRDRNKKKQKADSDGGTGREENADGEDDEW</sequence>
<reference evidence="4 5" key="1">
    <citation type="submission" date="2020-08" db="EMBL/GenBank/DDBJ databases">
        <authorList>
            <person name="Liu C."/>
            <person name="Sun Q."/>
        </authorList>
    </citation>
    <scope>NUCLEOTIDE SEQUENCE [LARGE SCALE GENOMIC DNA]</scope>
    <source>
        <strain evidence="4 5">NSJ-29</strain>
    </source>
</reference>
<dbReference type="Gene3D" id="1.50.10.20">
    <property type="match status" value="1"/>
</dbReference>
<dbReference type="EMBL" id="CP060635">
    <property type="protein sequence ID" value="QNM09472.1"/>
    <property type="molecule type" value="Genomic_DNA"/>
</dbReference>
<feature type="compositionally biased region" description="Basic and acidic residues" evidence="1">
    <location>
        <begin position="455"/>
        <end position="467"/>
    </location>
</feature>
<feature type="signal peptide" evidence="3">
    <location>
        <begin position="1"/>
        <end position="31"/>
    </location>
</feature>
<organism evidence="4 5">
    <name type="scientific">Wansuia hejianensis</name>
    <dbReference type="NCBI Taxonomy" id="2763667"/>
    <lineage>
        <taxon>Bacteria</taxon>
        <taxon>Bacillati</taxon>
        <taxon>Bacillota</taxon>
        <taxon>Clostridia</taxon>
        <taxon>Lachnospirales</taxon>
        <taxon>Lachnospiraceae</taxon>
        <taxon>Wansuia</taxon>
    </lineage>
</organism>
<name>A0A7G9GF90_9FIRM</name>
<keyword evidence="5" id="KW-1185">Reference proteome</keyword>
<keyword evidence="3" id="KW-0732">Signal</keyword>
<evidence type="ECO:0000256" key="2">
    <source>
        <dbReference type="SAM" id="Phobius"/>
    </source>
</evidence>
<evidence type="ECO:0000256" key="3">
    <source>
        <dbReference type="SAM" id="SignalP"/>
    </source>
</evidence>
<evidence type="ECO:0000313" key="5">
    <source>
        <dbReference type="Proteomes" id="UP000515860"/>
    </source>
</evidence>
<dbReference type="InterPro" id="IPR008930">
    <property type="entry name" value="Terpenoid_cyclase/PrenylTrfase"/>
</dbReference>
<dbReference type="AlphaFoldDB" id="A0A7G9GF90"/>
<keyword evidence="2" id="KW-1133">Transmembrane helix</keyword>
<protein>
    <submittedName>
        <fullName evidence="4">Terpene cyclase/mutase family protein</fullName>
    </submittedName>
</protein>
<evidence type="ECO:0000313" key="4">
    <source>
        <dbReference type="EMBL" id="QNM09472.1"/>
    </source>
</evidence>
<dbReference type="KEGG" id="whj:H9Q79_04065"/>
<evidence type="ECO:0000256" key="1">
    <source>
        <dbReference type="SAM" id="MobiDB-lite"/>
    </source>
</evidence>
<dbReference type="RefSeq" id="WP_249329241.1">
    <property type="nucleotide sequence ID" value="NZ_CP060635.1"/>
</dbReference>
<accession>A0A7G9GF90</accession>
<dbReference type="Proteomes" id="UP000515860">
    <property type="component" value="Chromosome"/>
</dbReference>
<dbReference type="SUPFAM" id="SSF48239">
    <property type="entry name" value="Terpenoid cyclases/Protein prenyltransferases"/>
    <property type="match status" value="1"/>
</dbReference>
<feature type="transmembrane region" description="Helical" evidence="2">
    <location>
        <begin position="423"/>
        <end position="446"/>
    </location>
</feature>